<organism evidence="4 5">
    <name type="scientific">Tropicimonas omnivorans</name>
    <dbReference type="NCBI Taxonomy" id="3075590"/>
    <lineage>
        <taxon>Bacteria</taxon>
        <taxon>Pseudomonadati</taxon>
        <taxon>Pseudomonadota</taxon>
        <taxon>Alphaproteobacteria</taxon>
        <taxon>Rhodobacterales</taxon>
        <taxon>Roseobacteraceae</taxon>
        <taxon>Tropicimonas</taxon>
    </lineage>
</organism>
<sequence length="329" mass="35552">MKPFGITKDGYGVERLTLQAGPVTAKILTLGGILQDVRLEGVPHSLTLGSEDLAAYDGGPLAYFGAIAGPVANRLSGGRAEVAGREIELEPFAAGGHSLHSEPHGLHARIWSIEDFGADHVELVTWVGDGEDGLPGNRTFRALWSGSEDGTLTLTVTVETDAPTLMNIAQHSMWNLAGTDTIDGHLLSIAAERVLHIDSAVLPTGAALDVYGWHYDFREPKELGPDDRFDHNWCLSEAREPMRQVATLAAPNGPTLTISTTEPGLQVYTADGYEAEGVEGLDGRSYGNRCGIALEPQFWPDAPNHDWFPSIRLDPGEPWTHVTRLSFTR</sequence>
<dbReference type="InterPro" id="IPR014718">
    <property type="entry name" value="GH-type_carb-bd"/>
</dbReference>
<dbReference type="Gene3D" id="2.70.98.10">
    <property type="match status" value="1"/>
</dbReference>
<proteinExistence type="inferred from homology"/>
<dbReference type="InterPro" id="IPR011013">
    <property type="entry name" value="Gal_mutarotase_sf_dom"/>
</dbReference>
<dbReference type="Pfam" id="PF01263">
    <property type="entry name" value="Aldose_epim"/>
    <property type="match status" value="1"/>
</dbReference>
<dbReference type="EC" id="5.1.3.-" evidence="4"/>
<protein>
    <submittedName>
        <fullName evidence="4">Aldose epimerase family protein</fullName>
        <ecNumber evidence="4">5.1.3.-</ecNumber>
    </submittedName>
</protein>
<keyword evidence="5" id="KW-1185">Reference proteome</keyword>
<dbReference type="PANTHER" id="PTHR10091:SF49">
    <property type="entry name" value="ALDOSE 1-EPIMERASE"/>
    <property type="match status" value="1"/>
</dbReference>
<accession>A0ABU3DD66</accession>
<evidence type="ECO:0000256" key="3">
    <source>
        <dbReference type="ARBA" id="ARBA00023277"/>
    </source>
</evidence>
<keyword evidence="4" id="KW-0808">Transferase</keyword>
<evidence type="ECO:0000313" key="5">
    <source>
        <dbReference type="Proteomes" id="UP001265259"/>
    </source>
</evidence>
<keyword evidence="2 4" id="KW-0413">Isomerase</keyword>
<dbReference type="InterPro" id="IPR047215">
    <property type="entry name" value="Galactose_mutarotase-like"/>
</dbReference>
<dbReference type="RefSeq" id="WP_311689417.1">
    <property type="nucleotide sequence ID" value="NZ_JAVRHL010000001.1"/>
</dbReference>
<evidence type="ECO:0000256" key="2">
    <source>
        <dbReference type="ARBA" id="ARBA00023235"/>
    </source>
</evidence>
<dbReference type="EMBL" id="JAVRHL010000001">
    <property type="protein sequence ID" value="MDT0681646.1"/>
    <property type="molecule type" value="Genomic_DNA"/>
</dbReference>
<keyword evidence="3" id="KW-0119">Carbohydrate metabolism</keyword>
<dbReference type="CDD" id="cd09019">
    <property type="entry name" value="galactose_mutarotase_like"/>
    <property type="match status" value="1"/>
</dbReference>
<dbReference type="GO" id="GO:0016853">
    <property type="term" value="F:isomerase activity"/>
    <property type="evidence" value="ECO:0007669"/>
    <property type="project" value="UniProtKB-KW"/>
</dbReference>
<dbReference type="GO" id="GO:0016740">
    <property type="term" value="F:transferase activity"/>
    <property type="evidence" value="ECO:0007669"/>
    <property type="project" value="UniProtKB-KW"/>
</dbReference>
<gene>
    <name evidence="4" type="ORF">RM543_03030</name>
</gene>
<reference evidence="4 5" key="1">
    <citation type="submission" date="2023-09" db="EMBL/GenBank/DDBJ databases">
        <authorList>
            <person name="Rey-Velasco X."/>
        </authorList>
    </citation>
    <scope>NUCLEOTIDE SEQUENCE [LARGE SCALE GENOMIC DNA]</scope>
    <source>
        <strain evidence="4 5">F158</strain>
    </source>
</reference>
<comment type="caution">
    <text evidence="4">The sequence shown here is derived from an EMBL/GenBank/DDBJ whole genome shotgun (WGS) entry which is preliminary data.</text>
</comment>
<dbReference type="Proteomes" id="UP001265259">
    <property type="component" value="Unassembled WGS sequence"/>
</dbReference>
<dbReference type="PANTHER" id="PTHR10091">
    <property type="entry name" value="ALDOSE-1-EPIMERASE"/>
    <property type="match status" value="1"/>
</dbReference>
<dbReference type="SUPFAM" id="SSF74650">
    <property type="entry name" value="Galactose mutarotase-like"/>
    <property type="match status" value="1"/>
</dbReference>
<dbReference type="InterPro" id="IPR008183">
    <property type="entry name" value="Aldose_1/G6P_1-epimerase"/>
</dbReference>
<evidence type="ECO:0000313" key="4">
    <source>
        <dbReference type="EMBL" id="MDT0681646.1"/>
    </source>
</evidence>
<comment type="similarity">
    <text evidence="1">Belongs to the aldose epimerase family.</text>
</comment>
<evidence type="ECO:0000256" key="1">
    <source>
        <dbReference type="ARBA" id="ARBA00006206"/>
    </source>
</evidence>
<name>A0ABU3DD66_9RHOB</name>